<evidence type="ECO:0000313" key="5">
    <source>
        <dbReference type="EMBL" id="KAJ7220204.1"/>
    </source>
</evidence>
<evidence type="ECO:0000256" key="1">
    <source>
        <dbReference type="ARBA" id="ARBA00023125"/>
    </source>
</evidence>
<keyword evidence="2" id="KW-0539">Nucleus</keyword>
<comment type="caution">
    <text evidence="5">The sequence shown here is derived from an EMBL/GenBank/DDBJ whole genome shotgun (WGS) entry which is preliminary data.</text>
</comment>
<organism evidence="5 6">
    <name type="scientific">Mycena pura</name>
    <dbReference type="NCBI Taxonomy" id="153505"/>
    <lineage>
        <taxon>Eukaryota</taxon>
        <taxon>Fungi</taxon>
        <taxon>Dikarya</taxon>
        <taxon>Basidiomycota</taxon>
        <taxon>Agaricomycotina</taxon>
        <taxon>Agaricomycetes</taxon>
        <taxon>Agaricomycetidae</taxon>
        <taxon>Agaricales</taxon>
        <taxon>Marasmiineae</taxon>
        <taxon>Mycenaceae</taxon>
        <taxon>Mycena</taxon>
    </lineage>
</organism>
<dbReference type="PRINTS" id="PR00053">
    <property type="entry name" value="FORKHEAD"/>
</dbReference>
<dbReference type="GO" id="GO:0030154">
    <property type="term" value="P:cell differentiation"/>
    <property type="evidence" value="ECO:0007669"/>
    <property type="project" value="TreeGrafter"/>
</dbReference>
<dbReference type="GO" id="GO:0000978">
    <property type="term" value="F:RNA polymerase II cis-regulatory region sequence-specific DNA binding"/>
    <property type="evidence" value="ECO:0007669"/>
    <property type="project" value="TreeGrafter"/>
</dbReference>
<dbReference type="GO" id="GO:0005634">
    <property type="term" value="C:nucleus"/>
    <property type="evidence" value="ECO:0007669"/>
    <property type="project" value="UniProtKB-SubCell"/>
</dbReference>
<feature type="region of interest" description="Disordered" evidence="3">
    <location>
        <begin position="354"/>
        <end position="376"/>
    </location>
</feature>
<dbReference type="AlphaFoldDB" id="A0AAD6VQY0"/>
<evidence type="ECO:0000256" key="3">
    <source>
        <dbReference type="SAM" id="MobiDB-lite"/>
    </source>
</evidence>
<evidence type="ECO:0000256" key="2">
    <source>
        <dbReference type="PROSITE-ProRule" id="PRU00089"/>
    </source>
</evidence>
<accession>A0AAD6VQY0</accession>
<evidence type="ECO:0000259" key="4">
    <source>
        <dbReference type="PROSITE" id="PS50039"/>
    </source>
</evidence>
<dbReference type="PANTHER" id="PTHR11829:SF411">
    <property type="entry name" value="FORKHEAD BOX PROTEIN L2"/>
    <property type="match status" value="1"/>
</dbReference>
<dbReference type="Pfam" id="PF00250">
    <property type="entry name" value="Forkhead"/>
    <property type="match status" value="1"/>
</dbReference>
<feature type="DNA-binding region" description="Fork-head" evidence="2">
    <location>
        <begin position="163"/>
        <end position="240"/>
    </location>
</feature>
<dbReference type="SUPFAM" id="SSF46785">
    <property type="entry name" value="Winged helix' DNA-binding domain"/>
    <property type="match status" value="1"/>
</dbReference>
<evidence type="ECO:0000313" key="6">
    <source>
        <dbReference type="Proteomes" id="UP001219525"/>
    </source>
</evidence>
<feature type="domain" description="Fork-head" evidence="4">
    <location>
        <begin position="163"/>
        <end position="240"/>
    </location>
</feature>
<reference evidence="5" key="1">
    <citation type="submission" date="2023-03" db="EMBL/GenBank/DDBJ databases">
        <title>Massive genome expansion in bonnet fungi (Mycena s.s.) driven by repeated elements and novel gene families across ecological guilds.</title>
        <authorList>
            <consortium name="Lawrence Berkeley National Laboratory"/>
            <person name="Harder C.B."/>
            <person name="Miyauchi S."/>
            <person name="Viragh M."/>
            <person name="Kuo A."/>
            <person name="Thoen E."/>
            <person name="Andreopoulos B."/>
            <person name="Lu D."/>
            <person name="Skrede I."/>
            <person name="Drula E."/>
            <person name="Henrissat B."/>
            <person name="Morin E."/>
            <person name="Kohler A."/>
            <person name="Barry K."/>
            <person name="LaButti K."/>
            <person name="Morin E."/>
            <person name="Salamov A."/>
            <person name="Lipzen A."/>
            <person name="Mereny Z."/>
            <person name="Hegedus B."/>
            <person name="Baldrian P."/>
            <person name="Stursova M."/>
            <person name="Weitz H."/>
            <person name="Taylor A."/>
            <person name="Grigoriev I.V."/>
            <person name="Nagy L.G."/>
            <person name="Martin F."/>
            <person name="Kauserud H."/>
        </authorList>
    </citation>
    <scope>NUCLEOTIDE SEQUENCE</scope>
    <source>
        <strain evidence="5">9144</strain>
    </source>
</reference>
<dbReference type="CDD" id="cd00059">
    <property type="entry name" value="FH_FOX"/>
    <property type="match status" value="1"/>
</dbReference>
<dbReference type="Proteomes" id="UP001219525">
    <property type="component" value="Unassembled WGS sequence"/>
</dbReference>
<sequence length="376" mass="41107">MSLWNSLNDPHVKAEPILKTIFKALHLGFELQGYLRGDYKTDQENNRALDDPVDAFFTAGDSDAFDRPEFYGCGGIAIEDSSLQVHDGVDDGRPSCIGRPSTNIFAPGCKFVPSCAASSGAPTQRVPATALAVQPNRVHARDAVPTLRRPRRLVVRTRPPDWRSPTGLATGPDQPRHLQQRKKMLSLQGIHQAIVARFPFYRGYEAWQGSIRHALSLYSIFKMRNREGGDRGKGHYWTLDIAELKKDGINDLAARVATAEPKRPERRKSLLATEVRIRSASGSHSTRTRLEQAREISSPAVAALGNNRDAIRSAVLSSGARDLQGPIRASRTLWHQASANPTAVTVSPASVEVGARRAGGRARSGKQPPHGGKDIL</sequence>
<protein>
    <recommendedName>
        <fullName evidence="4">Fork-head domain-containing protein</fullName>
    </recommendedName>
</protein>
<keyword evidence="1 2" id="KW-0238">DNA-binding</keyword>
<name>A0AAD6VQY0_9AGAR</name>
<dbReference type="GO" id="GO:0000981">
    <property type="term" value="F:DNA-binding transcription factor activity, RNA polymerase II-specific"/>
    <property type="evidence" value="ECO:0007669"/>
    <property type="project" value="TreeGrafter"/>
</dbReference>
<dbReference type="PANTHER" id="PTHR11829">
    <property type="entry name" value="FORKHEAD BOX PROTEIN"/>
    <property type="match status" value="1"/>
</dbReference>
<dbReference type="PROSITE" id="PS50039">
    <property type="entry name" value="FORK_HEAD_3"/>
    <property type="match status" value="1"/>
</dbReference>
<proteinExistence type="predicted"/>
<dbReference type="Gene3D" id="1.10.10.10">
    <property type="entry name" value="Winged helix-like DNA-binding domain superfamily/Winged helix DNA-binding domain"/>
    <property type="match status" value="1"/>
</dbReference>
<dbReference type="SMART" id="SM00339">
    <property type="entry name" value="FH"/>
    <property type="match status" value="1"/>
</dbReference>
<dbReference type="InterPro" id="IPR001766">
    <property type="entry name" value="Fork_head_dom"/>
</dbReference>
<dbReference type="InterPro" id="IPR050211">
    <property type="entry name" value="FOX_domain-containing"/>
</dbReference>
<gene>
    <name evidence="5" type="ORF">GGX14DRAFT_389571</name>
</gene>
<dbReference type="InterPro" id="IPR036388">
    <property type="entry name" value="WH-like_DNA-bd_sf"/>
</dbReference>
<dbReference type="EMBL" id="JARJCW010000010">
    <property type="protein sequence ID" value="KAJ7220204.1"/>
    <property type="molecule type" value="Genomic_DNA"/>
</dbReference>
<comment type="subcellular location">
    <subcellularLocation>
        <location evidence="2">Nucleus</location>
    </subcellularLocation>
</comment>
<dbReference type="GO" id="GO:0009653">
    <property type="term" value="P:anatomical structure morphogenesis"/>
    <property type="evidence" value="ECO:0007669"/>
    <property type="project" value="TreeGrafter"/>
</dbReference>
<dbReference type="InterPro" id="IPR036390">
    <property type="entry name" value="WH_DNA-bd_sf"/>
</dbReference>
<keyword evidence="6" id="KW-1185">Reference proteome</keyword>